<dbReference type="OrthoDB" id="7864302at2"/>
<organism evidence="3 4">
    <name type="scientific">Wenxinia marina DSM 24838</name>
    <dbReference type="NCBI Taxonomy" id="1123501"/>
    <lineage>
        <taxon>Bacteria</taxon>
        <taxon>Pseudomonadati</taxon>
        <taxon>Pseudomonadota</taxon>
        <taxon>Alphaproteobacteria</taxon>
        <taxon>Rhodobacterales</taxon>
        <taxon>Roseobacteraceae</taxon>
        <taxon>Wenxinia</taxon>
    </lineage>
</organism>
<dbReference type="InterPro" id="IPR024331">
    <property type="entry name" value="DUF3859"/>
</dbReference>
<evidence type="ECO:0000259" key="2">
    <source>
        <dbReference type="Pfam" id="PF12975"/>
    </source>
</evidence>
<evidence type="ECO:0000256" key="1">
    <source>
        <dbReference type="SAM" id="SignalP"/>
    </source>
</evidence>
<dbReference type="AlphaFoldDB" id="A0A0D0QE20"/>
<dbReference type="EMBL" id="AONG01000005">
    <property type="protein sequence ID" value="KIQ70607.1"/>
    <property type="molecule type" value="Genomic_DNA"/>
</dbReference>
<dbReference type="eggNOG" id="COG2373">
    <property type="taxonomic scope" value="Bacteria"/>
</dbReference>
<dbReference type="Gene3D" id="2.60.40.2390">
    <property type="match status" value="1"/>
</dbReference>
<gene>
    <name evidence="3" type="ORF">Wenmar_00985</name>
</gene>
<proteinExistence type="predicted"/>
<reference evidence="3 4" key="1">
    <citation type="submission" date="2013-01" db="EMBL/GenBank/DDBJ databases">
        <authorList>
            <person name="Fiebig A."/>
            <person name="Goeker M."/>
            <person name="Klenk H.-P.P."/>
        </authorList>
    </citation>
    <scope>NUCLEOTIDE SEQUENCE [LARGE SCALE GENOMIC DNA]</scope>
    <source>
        <strain evidence="3 4">DSM 24838</strain>
    </source>
</reference>
<evidence type="ECO:0000313" key="4">
    <source>
        <dbReference type="Proteomes" id="UP000035100"/>
    </source>
</evidence>
<dbReference type="RefSeq" id="WP_018302767.1">
    <property type="nucleotide sequence ID" value="NZ_KB902288.1"/>
</dbReference>
<keyword evidence="4" id="KW-1185">Reference proteome</keyword>
<keyword evidence="1" id="KW-0732">Signal</keyword>
<feature type="signal peptide" evidence="1">
    <location>
        <begin position="1"/>
        <end position="19"/>
    </location>
</feature>
<comment type="caution">
    <text evidence="3">The sequence shown here is derived from an EMBL/GenBank/DDBJ whole genome shotgun (WGS) entry which is preliminary data.</text>
</comment>
<name>A0A0D0QE20_9RHOB</name>
<dbReference type="Proteomes" id="UP000035100">
    <property type="component" value="Unassembled WGS sequence"/>
</dbReference>
<sequence length="161" mass="16311">MTRLLGAAALLLGAGAPAAADEISGQISRWQAGVVCSSQFGNGARPADDIAFVAQTQVVPAVVGMGFGVRAQAQAPGGVAVTIVVDHPPFTPGGPTQHTYATTMSGSAMSGFFYRFEDQQEAAVGAWRVSALSGQTVLYSLDFDVVPPRANDGLLAACGAG</sequence>
<dbReference type="STRING" id="1123501.Wenmar_00985"/>
<accession>A0A0D0QE20</accession>
<evidence type="ECO:0000313" key="3">
    <source>
        <dbReference type="EMBL" id="KIQ70607.1"/>
    </source>
</evidence>
<protein>
    <recommendedName>
        <fullName evidence="2">DUF3859 domain-containing protein</fullName>
    </recommendedName>
</protein>
<feature type="domain" description="DUF3859" evidence="2">
    <location>
        <begin position="30"/>
        <end position="145"/>
    </location>
</feature>
<feature type="chain" id="PRO_5002236052" description="DUF3859 domain-containing protein" evidence="1">
    <location>
        <begin position="20"/>
        <end position="161"/>
    </location>
</feature>
<dbReference type="Pfam" id="PF12975">
    <property type="entry name" value="DUF3859"/>
    <property type="match status" value="1"/>
</dbReference>